<gene>
    <name evidence="1" type="ORF">DKT77_19010</name>
</gene>
<proteinExistence type="predicted"/>
<sequence length="73" mass="8021">MDPKIFACRDILHTTTYRYGEAVSLGPHRLKCPSSDNLGRLSAFQTGGSGSPLIEVMRFQFRGASAGRAWFSV</sequence>
<organism evidence="1 2">
    <name type="scientific">Meridianimarinicoccus roseus</name>
    <dbReference type="NCBI Taxonomy" id="2072018"/>
    <lineage>
        <taxon>Bacteria</taxon>
        <taxon>Pseudomonadati</taxon>
        <taxon>Pseudomonadota</taxon>
        <taxon>Alphaproteobacteria</taxon>
        <taxon>Rhodobacterales</taxon>
        <taxon>Paracoccaceae</taxon>
        <taxon>Meridianimarinicoccus</taxon>
    </lineage>
</organism>
<evidence type="ECO:0000313" key="2">
    <source>
        <dbReference type="Proteomes" id="UP000245680"/>
    </source>
</evidence>
<dbReference type="EMBL" id="QGKU01000063">
    <property type="protein sequence ID" value="PWR01028.1"/>
    <property type="molecule type" value="Genomic_DNA"/>
</dbReference>
<dbReference type="Proteomes" id="UP000245680">
    <property type="component" value="Unassembled WGS sequence"/>
</dbReference>
<accession>A0A2V2L6I0</accession>
<name>A0A2V2L6I0_9RHOB</name>
<protein>
    <submittedName>
        <fullName evidence="1">Uncharacterized protein</fullName>
    </submittedName>
</protein>
<keyword evidence="2" id="KW-1185">Reference proteome</keyword>
<comment type="caution">
    <text evidence="1">The sequence shown here is derived from an EMBL/GenBank/DDBJ whole genome shotgun (WGS) entry which is preliminary data.</text>
</comment>
<evidence type="ECO:0000313" key="1">
    <source>
        <dbReference type="EMBL" id="PWR01028.1"/>
    </source>
</evidence>
<dbReference type="AlphaFoldDB" id="A0A2V2L6I0"/>
<dbReference type="OrthoDB" id="9804023at2"/>
<reference evidence="1 2" key="1">
    <citation type="submission" date="2018-05" db="EMBL/GenBank/DDBJ databases">
        <title>Rhodobacteraceae gen. nov., sp. nov. isolated from sea water.</title>
        <authorList>
            <person name="Ren Y."/>
        </authorList>
    </citation>
    <scope>NUCLEOTIDE SEQUENCE [LARGE SCALE GENOMIC DNA]</scope>
    <source>
        <strain evidence="1 2">TG-679</strain>
    </source>
</reference>